<proteinExistence type="inferred from homology"/>
<evidence type="ECO:0000256" key="1">
    <source>
        <dbReference type="RuleBase" id="RU003797"/>
    </source>
</evidence>
<dbReference type="STRING" id="69.GLE_0250"/>
<dbReference type="Gene3D" id="3.40.140.10">
    <property type="entry name" value="Cytidine Deaminase, domain 2"/>
    <property type="match status" value="1"/>
</dbReference>
<dbReference type="Pfam" id="PF04002">
    <property type="entry name" value="RadC"/>
    <property type="match status" value="1"/>
</dbReference>
<sequence>MRIQEWPSAERPREKLLARGATTLSDAELLALILGSGVRGHDAVGTARRLLNEHGPLHALLEQPPARLLRMRGIGKARACALKAALELAARSQMAELERGSAVTDPPSAGRYLAQKLRGRPHEVFAALFLNSRHGVIGYEELFQGTVDGAEVHPREVVRQALQHNAAAVIVGHNHPSGNAEPSPADRAVTQRLKQALALIDVRLLDHFVIGDGKPVSMAMRGWI</sequence>
<dbReference type="EMBL" id="CP013140">
    <property type="protein sequence ID" value="ALN55609.1"/>
    <property type="molecule type" value="Genomic_DNA"/>
</dbReference>
<dbReference type="OrthoDB" id="9804482at2"/>
<dbReference type="PANTHER" id="PTHR30471">
    <property type="entry name" value="DNA REPAIR PROTEIN RADC"/>
    <property type="match status" value="1"/>
</dbReference>
<dbReference type="PATRIC" id="fig|69.6.peg.252"/>
<dbReference type="NCBIfam" id="NF000642">
    <property type="entry name" value="PRK00024.1"/>
    <property type="match status" value="1"/>
</dbReference>
<comment type="similarity">
    <text evidence="1">Belongs to the UPF0758 family.</text>
</comment>
<evidence type="ECO:0000313" key="3">
    <source>
        <dbReference type="Proteomes" id="UP000061569"/>
    </source>
</evidence>
<dbReference type="KEGG" id="lez:GLE_0250"/>
<dbReference type="SUPFAM" id="SSF102712">
    <property type="entry name" value="JAB1/MPN domain"/>
    <property type="match status" value="1"/>
</dbReference>
<dbReference type="CDD" id="cd08071">
    <property type="entry name" value="MPN_DUF2466"/>
    <property type="match status" value="1"/>
</dbReference>
<organism evidence="2 3">
    <name type="scientific">Lysobacter enzymogenes</name>
    <dbReference type="NCBI Taxonomy" id="69"/>
    <lineage>
        <taxon>Bacteria</taxon>
        <taxon>Pseudomonadati</taxon>
        <taxon>Pseudomonadota</taxon>
        <taxon>Gammaproteobacteria</taxon>
        <taxon>Lysobacterales</taxon>
        <taxon>Lysobacteraceae</taxon>
        <taxon>Lysobacter</taxon>
    </lineage>
</organism>
<dbReference type="NCBIfam" id="TIGR00608">
    <property type="entry name" value="radc"/>
    <property type="match status" value="1"/>
</dbReference>
<reference evidence="2 3" key="1">
    <citation type="submission" date="2015-11" db="EMBL/GenBank/DDBJ databases">
        <title>Genome sequences of Lysobacter enzymogenes strain C3 and Lysobacter antibioticus ATCC 29479.</title>
        <authorList>
            <person name="Kobayashi D.Y."/>
        </authorList>
    </citation>
    <scope>NUCLEOTIDE SEQUENCE [LARGE SCALE GENOMIC DNA]</scope>
    <source>
        <strain evidence="2 3">C3</strain>
    </source>
</reference>
<dbReference type="InterPro" id="IPR046778">
    <property type="entry name" value="UPF0758_N"/>
</dbReference>
<dbReference type="InterPro" id="IPR025657">
    <property type="entry name" value="RadC_JAB"/>
</dbReference>
<dbReference type="Proteomes" id="UP000061569">
    <property type="component" value="Chromosome"/>
</dbReference>
<dbReference type="PANTHER" id="PTHR30471:SF3">
    <property type="entry name" value="UPF0758 PROTEIN YEES-RELATED"/>
    <property type="match status" value="1"/>
</dbReference>
<name>A0A0S2DAR3_LYSEN</name>
<dbReference type="RefSeq" id="WP_057945903.1">
    <property type="nucleotide sequence ID" value="NZ_CP110813.1"/>
</dbReference>
<dbReference type="AlphaFoldDB" id="A0A0S2DAR3"/>
<gene>
    <name evidence="2" type="primary">radC</name>
    <name evidence="2" type="ORF">GLE_0250</name>
</gene>
<dbReference type="SUPFAM" id="SSF47781">
    <property type="entry name" value="RuvA domain 2-like"/>
    <property type="match status" value="1"/>
</dbReference>
<dbReference type="InterPro" id="IPR001405">
    <property type="entry name" value="UPF0758"/>
</dbReference>
<dbReference type="InterPro" id="IPR010994">
    <property type="entry name" value="RuvA_2-like"/>
</dbReference>
<accession>A0A0S2DAR3</accession>
<dbReference type="InterPro" id="IPR020891">
    <property type="entry name" value="UPF0758_CS"/>
</dbReference>
<evidence type="ECO:0000313" key="2">
    <source>
        <dbReference type="EMBL" id="ALN55609.1"/>
    </source>
</evidence>
<dbReference type="InterPro" id="IPR037518">
    <property type="entry name" value="MPN"/>
</dbReference>
<dbReference type="PROSITE" id="PS01302">
    <property type="entry name" value="UPF0758"/>
    <property type="match status" value="1"/>
</dbReference>
<dbReference type="PROSITE" id="PS50249">
    <property type="entry name" value="MPN"/>
    <property type="match status" value="1"/>
</dbReference>
<protein>
    <submittedName>
        <fullName evidence="2">DNA repair protein RadC</fullName>
    </submittedName>
</protein>
<dbReference type="Pfam" id="PF20582">
    <property type="entry name" value="UPF0758_N"/>
    <property type="match status" value="1"/>
</dbReference>